<evidence type="ECO:0000313" key="11">
    <source>
        <dbReference type="Proteomes" id="UP000001686"/>
    </source>
</evidence>
<dbReference type="Gene3D" id="3.30.70.360">
    <property type="match status" value="1"/>
</dbReference>
<dbReference type="PhylomeDB" id="B1L532"/>
<evidence type="ECO:0000256" key="2">
    <source>
        <dbReference type="ARBA" id="ARBA00022605"/>
    </source>
</evidence>
<feature type="binding site" evidence="8">
    <location>
        <position position="299"/>
    </location>
    <ligand>
        <name>Zn(2+)</name>
        <dbReference type="ChEBI" id="CHEBI:29105"/>
        <label>2</label>
    </ligand>
</feature>
<keyword evidence="8" id="KW-0055">Arginine biosynthesis</keyword>
<reference evidence="10 11" key="1">
    <citation type="journal article" date="2008" name="Proc. Natl. Acad. Sci. U.S.A.">
        <title>A korarchaeal genome reveals new insights into the evolution of the Archaea.</title>
        <authorList>
            <person name="Elkins J.G."/>
            <person name="Podar M."/>
            <person name="Graham D.E."/>
            <person name="Makarova K.S."/>
            <person name="Wolf Y."/>
            <person name="Randau L."/>
            <person name="Hedlund B.P."/>
            <person name="Brochier-Armanet C."/>
            <person name="Kunin V."/>
            <person name="Anderson I."/>
            <person name="Lapidus A."/>
            <person name="Goltsman E."/>
            <person name="Barry K."/>
            <person name="Koonin E.V."/>
            <person name="Hugenholtz P."/>
            <person name="Kyrpides N."/>
            <person name="Wanner G."/>
            <person name="Richardson P."/>
            <person name="Keller M."/>
            <person name="Stetter K.O."/>
        </authorList>
    </citation>
    <scope>NUCLEOTIDE SEQUENCE [LARGE SCALE GENOMIC DNA]</scope>
    <source>
        <strain evidence="11">OPF8</strain>
    </source>
</reference>
<dbReference type="UniPathway" id="UPA00033">
    <property type="reaction ID" value="UER00039"/>
</dbReference>
<dbReference type="InterPro" id="IPR001261">
    <property type="entry name" value="ArgE/DapE_CS"/>
</dbReference>
<keyword evidence="6 8" id="KW-0457">Lysine biosynthesis</keyword>
<evidence type="ECO:0000256" key="7">
    <source>
        <dbReference type="ARBA" id="ARBA00023285"/>
    </source>
</evidence>
<comment type="similarity">
    <text evidence="8">Belongs to the peptidase M20A family. LysK subfamily.</text>
</comment>
<dbReference type="EnsemblBacteria" id="ACB07561">
    <property type="protein sequence ID" value="ACB07561"/>
    <property type="gene ID" value="Kcr_0814"/>
</dbReference>
<feature type="binding site" evidence="8">
    <location>
        <position position="79"/>
    </location>
    <ligand>
        <name>Zn(2+)</name>
        <dbReference type="ChEBI" id="CHEBI:29105"/>
        <label>1</label>
    </ligand>
</feature>
<evidence type="ECO:0000256" key="1">
    <source>
        <dbReference type="ARBA" id="ARBA00022490"/>
    </source>
</evidence>
<dbReference type="Pfam" id="PF07687">
    <property type="entry name" value="M20_dimer"/>
    <property type="match status" value="1"/>
</dbReference>
<evidence type="ECO:0000256" key="3">
    <source>
        <dbReference type="ARBA" id="ARBA00022723"/>
    </source>
</evidence>
<keyword evidence="5 8" id="KW-0862">Zinc</keyword>
<comment type="pathway">
    <text evidence="8">Amino-acid biosynthesis; L-arginine biosynthesis.</text>
</comment>
<comment type="catalytic activity">
    <reaction evidence="8">
        <text>[amino-group carrier protein]-C-terminal-gamma-(L-lysyl)-L-glutamate + H2O = [amino-group carrier protein]-C-terminal-L-glutamate + L-lysine</text>
        <dbReference type="Rhea" id="RHEA:48684"/>
        <dbReference type="Rhea" id="RHEA-COMP:9693"/>
        <dbReference type="Rhea" id="RHEA-COMP:9715"/>
        <dbReference type="ChEBI" id="CHEBI:15377"/>
        <dbReference type="ChEBI" id="CHEBI:32551"/>
        <dbReference type="ChEBI" id="CHEBI:78525"/>
        <dbReference type="ChEBI" id="CHEBI:78526"/>
        <dbReference type="EC" id="3.5.1.130"/>
    </reaction>
</comment>
<evidence type="ECO:0000256" key="6">
    <source>
        <dbReference type="ARBA" id="ARBA00023154"/>
    </source>
</evidence>
<accession>B1L532</accession>
<dbReference type="InterPro" id="IPR002933">
    <property type="entry name" value="Peptidase_M20"/>
</dbReference>
<dbReference type="EC" id="3.5.1.130" evidence="8"/>
<evidence type="ECO:0000256" key="4">
    <source>
        <dbReference type="ARBA" id="ARBA00022801"/>
    </source>
</evidence>
<dbReference type="GO" id="GO:0005737">
    <property type="term" value="C:cytoplasm"/>
    <property type="evidence" value="ECO:0007669"/>
    <property type="project" value="UniProtKB-SubCell"/>
</dbReference>
<evidence type="ECO:0000256" key="8">
    <source>
        <dbReference type="HAMAP-Rule" id="MF_01120"/>
    </source>
</evidence>
<dbReference type="PANTHER" id="PTHR43808:SF28">
    <property type="entry name" value="[LYSW]-LYSINE_[LYSW]-ORNITHINE HYDROLASE"/>
    <property type="match status" value="1"/>
</dbReference>
<keyword evidence="4 8" id="KW-0378">Hydrolase</keyword>
<dbReference type="GO" id="GO:0016811">
    <property type="term" value="F:hydrolase activity, acting on carbon-nitrogen (but not peptide) bonds, in linear amides"/>
    <property type="evidence" value="ECO:0007669"/>
    <property type="project" value="UniProtKB-UniRule"/>
</dbReference>
<feature type="binding site" evidence="8">
    <location>
        <position position="107"/>
    </location>
    <ligand>
        <name>Zn(2+)</name>
        <dbReference type="ChEBI" id="CHEBI:29105"/>
        <label>2</label>
    </ligand>
</feature>
<dbReference type="UniPathway" id="UPA00068"/>
<dbReference type="InParanoid" id="B1L532"/>
<dbReference type="Gene3D" id="3.40.630.10">
    <property type="entry name" value="Zn peptidases"/>
    <property type="match status" value="1"/>
</dbReference>
<dbReference type="Pfam" id="PF01546">
    <property type="entry name" value="Peptidase_M20"/>
    <property type="match status" value="1"/>
</dbReference>
<dbReference type="eggNOG" id="arCOG01107">
    <property type="taxonomic scope" value="Archaea"/>
</dbReference>
<name>B1L532_KORCO</name>
<keyword evidence="1 8" id="KW-0963">Cytoplasm</keyword>
<dbReference type="Proteomes" id="UP000001686">
    <property type="component" value="Chromosome"/>
</dbReference>
<keyword evidence="2 8" id="KW-0028">Amino-acid biosynthesis</keyword>
<dbReference type="InterPro" id="IPR011650">
    <property type="entry name" value="Peptidase_M20_dimer"/>
</dbReference>
<dbReference type="HAMAP" id="MF_01120">
    <property type="entry name" value="LysK"/>
    <property type="match status" value="1"/>
</dbReference>
<dbReference type="GO" id="GO:0019878">
    <property type="term" value="P:lysine biosynthetic process via aminoadipic acid"/>
    <property type="evidence" value="ECO:0007669"/>
    <property type="project" value="UniProtKB-UniRule"/>
</dbReference>
<dbReference type="FunCoup" id="B1L532">
    <property type="interactions" value="51"/>
</dbReference>
<dbReference type="InterPro" id="IPR050072">
    <property type="entry name" value="Peptidase_M20A"/>
</dbReference>
<dbReference type="InterPro" id="IPR036264">
    <property type="entry name" value="Bact_exopeptidase_dim_dom"/>
</dbReference>
<dbReference type="EMBL" id="CP000968">
    <property type="protein sequence ID" value="ACB07561.1"/>
    <property type="molecule type" value="Genomic_DNA"/>
</dbReference>
<organism evidence="10 11">
    <name type="scientific">Korarchaeum cryptofilum (strain OPF8)</name>
    <dbReference type="NCBI Taxonomy" id="374847"/>
    <lineage>
        <taxon>Archaea</taxon>
        <taxon>Thermoproteota</taxon>
        <taxon>Candidatus Korarchaeia</taxon>
        <taxon>Candidatus Korarchaeales</taxon>
        <taxon>Candidatus Korarchaeaceae</taxon>
        <taxon>Candidatus Korarchaeum</taxon>
    </lineage>
</organism>
<comment type="subcellular location">
    <subcellularLocation>
        <location evidence="8">Cytoplasm</location>
    </subcellularLocation>
</comment>
<comment type="pathway">
    <text evidence="8">Amino-acid biosynthesis; L-lysine biosynthesis via AAA pathway; L-lysine from L-alpha-aminoadipate (Thermus route): step 5/5.</text>
</comment>
<dbReference type="STRING" id="374847.Kcr_0814"/>
<keyword evidence="3 8" id="KW-0479">Metal-binding</keyword>
<evidence type="ECO:0000259" key="9">
    <source>
        <dbReference type="Pfam" id="PF07687"/>
    </source>
</evidence>
<proteinExistence type="inferred from homology"/>
<comment type="function">
    <text evidence="8">Catalyzes the release of L-lysine from [LysW]-gamma-L-lysine and the release of L-ornithine from [LysW]-L-ornithine.</text>
</comment>
<dbReference type="GO" id="GO:0050897">
    <property type="term" value="F:cobalt ion binding"/>
    <property type="evidence" value="ECO:0007669"/>
    <property type="project" value="UniProtKB-UniRule"/>
</dbReference>
<dbReference type="PANTHER" id="PTHR43808">
    <property type="entry name" value="ACETYLORNITHINE DEACETYLASE"/>
    <property type="match status" value="1"/>
</dbReference>
<dbReference type="SUPFAM" id="SSF55031">
    <property type="entry name" value="Bacterial exopeptidase dimerisation domain"/>
    <property type="match status" value="1"/>
</dbReference>
<dbReference type="PROSITE" id="PS00758">
    <property type="entry name" value="ARGE_DAPE_CPG2_1"/>
    <property type="match status" value="1"/>
</dbReference>
<comment type="cofactor">
    <cofactor evidence="8">
        <name>Zn(2+)</name>
        <dbReference type="ChEBI" id="CHEBI:29105"/>
    </cofactor>
    <cofactor evidence="8">
        <name>Co(2+)</name>
        <dbReference type="ChEBI" id="CHEBI:48828"/>
    </cofactor>
    <text evidence="8">Binds 2 Zn(2+) or Co(2+) ions per subunit.</text>
</comment>
<dbReference type="HOGENOM" id="CLU_021802_2_0_2"/>
<gene>
    <name evidence="8" type="primary">lysK</name>
    <name evidence="10" type="ordered locus">Kcr_0814</name>
</gene>
<dbReference type="SUPFAM" id="SSF53187">
    <property type="entry name" value="Zn-dependent exopeptidases"/>
    <property type="match status" value="1"/>
</dbReference>
<keyword evidence="11" id="KW-1185">Reference proteome</keyword>
<keyword evidence="7 8" id="KW-0170">Cobalt</keyword>
<feature type="domain" description="Peptidase M20 dimerisation" evidence="9">
    <location>
        <begin position="140"/>
        <end position="227"/>
    </location>
</feature>
<feature type="binding site" evidence="8">
    <location>
        <position position="55"/>
    </location>
    <ligand>
        <name>Zn(2+)</name>
        <dbReference type="ChEBI" id="CHEBI:29105"/>
        <label>1</label>
    </ligand>
</feature>
<dbReference type="AlphaFoldDB" id="B1L532"/>
<dbReference type="GO" id="GO:0042450">
    <property type="term" value="P:L-arginine biosynthetic process via ornithine"/>
    <property type="evidence" value="ECO:0007669"/>
    <property type="project" value="UniProtKB-UniRule"/>
</dbReference>
<dbReference type="GO" id="GO:0008270">
    <property type="term" value="F:zinc ion binding"/>
    <property type="evidence" value="ECO:0007669"/>
    <property type="project" value="UniProtKB-UniRule"/>
</dbReference>
<protein>
    <recommendedName>
        <fullName evidence="8">Putative [LysW]-lysine/[LysW]-ornithine hydrolase</fullName>
        <ecNumber evidence="8">3.5.1.130</ecNumber>
        <ecNumber evidence="8">3.5.1.132</ecNumber>
    </recommendedName>
</protein>
<dbReference type="KEGG" id="kcr:Kcr_0814"/>
<feature type="active site" description="Proton acceptor" evidence="8">
    <location>
        <position position="106"/>
    </location>
</feature>
<comment type="catalytic activity">
    <reaction evidence="8">
        <text>[amino-group carrier protein]-C-terminal-gamma-(L-ornithyl)-L-glutamate + H2O = [amino-group carrier protein]-C-terminal-L-glutamate + L-ornithine</text>
        <dbReference type="Rhea" id="RHEA:52676"/>
        <dbReference type="Rhea" id="RHEA-COMP:9693"/>
        <dbReference type="Rhea" id="RHEA-COMP:13328"/>
        <dbReference type="ChEBI" id="CHEBI:15377"/>
        <dbReference type="ChEBI" id="CHEBI:46911"/>
        <dbReference type="ChEBI" id="CHEBI:78525"/>
        <dbReference type="ChEBI" id="CHEBI:136763"/>
        <dbReference type="EC" id="3.5.1.132"/>
    </reaction>
</comment>
<evidence type="ECO:0000256" key="5">
    <source>
        <dbReference type="ARBA" id="ARBA00022833"/>
    </source>
</evidence>
<feature type="binding site" evidence="8">
    <location>
        <position position="79"/>
    </location>
    <ligand>
        <name>Zn(2+)</name>
        <dbReference type="ChEBI" id="CHEBI:29105"/>
        <label>2</label>
    </ligand>
</feature>
<evidence type="ECO:0000313" key="10">
    <source>
        <dbReference type="EMBL" id="ACB07561.1"/>
    </source>
</evidence>
<dbReference type="EC" id="3.5.1.132" evidence="8"/>
<feature type="binding site" evidence="8">
    <location>
        <position position="129"/>
    </location>
    <ligand>
        <name>Zn(2+)</name>
        <dbReference type="ChEBI" id="CHEBI:29105"/>
        <label>1</label>
    </ligand>
</feature>
<dbReference type="InterPro" id="IPR010175">
    <property type="entry name" value="LysK"/>
</dbReference>
<sequence length="338" mass="35904">MLLALLKAYSPTGREKNAERVLIEVARGLGLEAHSDGVGNVIASKGDGCVMLLGHYDTVPGKLRVSVRKGTVSGRGAVDAKGPLAAMLVAASLSERPVRVAAVVGEEGDSRGVRELLKGGLPPYVIVGEPTNTVGVAIEYRGGAKLILRCRASGGHSSSPGDSAIEKLISCLERIQGSLKGIEGVSSRVTVMRGGEYENVLPRRAECILDLRFSVGHSLQEILERIEIEDGCDIILKGSVDPVSVRPTDPVPRALTRAIITSGAKPILLRKLGSSDMNHISNYVRSCAAYGPGDSSLAHTDRERIQLKDLEFSVAVYKKAIEILSDSFSSIEATHSNF</sequence>
<feature type="active site" evidence="8">
    <location>
        <position position="57"/>
    </location>
</feature>
<dbReference type="NCBIfam" id="TIGR01902">
    <property type="entry name" value="dapE-lys-deAc"/>
    <property type="match status" value="1"/>
</dbReference>